<dbReference type="Gene3D" id="3.30.70.2650">
    <property type="match status" value="1"/>
</dbReference>
<reference evidence="2" key="1">
    <citation type="submission" date="2020-07" db="EMBL/GenBank/DDBJ databases">
        <title>Huge and variable diversity of episymbiotic CPR bacteria and DPANN archaea in groundwater ecosystems.</title>
        <authorList>
            <person name="He C.Y."/>
            <person name="Keren R."/>
            <person name="Whittaker M."/>
            <person name="Farag I.F."/>
            <person name="Doudna J."/>
            <person name="Cate J.H.D."/>
            <person name="Banfield J.F."/>
        </authorList>
    </citation>
    <scope>NUCLEOTIDE SEQUENCE</scope>
    <source>
        <strain evidence="2">NC_groundwater_972_Pr1_S-0.2um_49_27</strain>
    </source>
</reference>
<dbReference type="InterPro" id="IPR048846">
    <property type="entry name" value="PaaX-like_central"/>
</dbReference>
<dbReference type="Proteomes" id="UP000808388">
    <property type="component" value="Unassembled WGS sequence"/>
</dbReference>
<accession>A0A9D6QSC3</accession>
<evidence type="ECO:0000259" key="1">
    <source>
        <dbReference type="Pfam" id="PF20803"/>
    </source>
</evidence>
<organism evidence="2 3">
    <name type="scientific">Candidatus Sungiibacteriota bacterium</name>
    <dbReference type="NCBI Taxonomy" id="2750080"/>
    <lineage>
        <taxon>Bacteria</taxon>
        <taxon>Candidatus Sungiibacteriota</taxon>
    </lineage>
</organism>
<dbReference type="AlphaFoldDB" id="A0A9D6QSC3"/>
<protein>
    <recommendedName>
        <fullName evidence="1">Transcriptional repressor PaaX-like central Cas2-like domain-containing protein</fullName>
    </recommendedName>
</protein>
<proteinExistence type="predicted"/>
<dbReference type="Pfam" id="PF20803">
    <property type="entry name" value="PaaX_M"/>
    <property type="match status" value="1"/>
</dbReference>
<gene>
    <name evidence="2" type="ORF">HY220_04040</name>
</gene>
<sequence>MNAGAFYLALGNKNFSSKLLSALRKEIKQKQEREKFIWTINYLRRKKYIEYKEIGGKTRITLTEEGKRKALIYNLESIVLPTFPMWDGKWRMIAFDIPEQLRRGRDALRHKLIDLGCVQLQKSLWVWPYECKDEIDFIAESFQIGKYVHYIVADSVTSEKYLLYKFGIHR</sequence>
<dbReference type="EMBL" id="JACQCQ010000013">
    <property type="protein sequence ID" value="MBI3627879.1"/>
    <property type="molecule type" value="Genomic_DNA"/>
</dbReference>
<evidence type="ECO:0000313" key="2">
    <source>
        <dbReference type="EMBL" id="MBI3627879.1"/>
    </source>
</evidence>
<comment type="caution">
    <text evidence="2">The sequence shown here is derived from an EMBL/GenBank/DDBJ whole genome shotgun (WGS) entry which is preliminary data.</text>
</comment>
<feature type="domain" description="Transcriptional repressor PaaX-like central Cas2-like" evidence="1">
    <location>
        <begin position="85"/>
        <end position="158"/>
    </location>
</feature>
<name>A0A9D6QSC3_9BACT</name>
<evidence type="ECO:0000313" key="3">
    <source>
        <dbReference type="Proteomes" id="UP000808388"/>
    </source>
</evidence>